<evidence type="ECO:0000313" key="1">
    <source>
        <dbReference type="EMBL" id="GJT01300.1"/>
    </source>
</evidence>
<reference evidence="1" key="1">
    <citation type="journal article" date="2022" name="Int. J. Mol. Sci.">
        <title>Draft Genome of Tanacetum Coccineum: Genomic Comparison of Closely Related Tanacetum-Family Plants.</title>
        <authorList>
            <person name="Yamashiro T."/>
            <person name="Shiraishi A."/>
            <person name="Nakayama K."/>
            <person name="Satake H."/>
        </authorList>
    </citation>
    <scope>NUCLEOTIDE SEQUENCE</scope>
</reference>
<sequence length="82" mass="9047">MATSNIPISAEENLGDPIDIQVDVIHPEPVAAVAFPQSHYGTQQKTIVVATLLRAENASLRTRFKTTEAIEKNTRKREDISC</sequence>
<accession>A0ABQ5AF49</accession>
<evidence type="ECO:0000313" key="2">
    <source>
        <dbReference type="Proteomes" id="UP001151760"/>
    </source>
</evidence>
<proteinExistence type="predicted"/>
<protein>
    <submittedName>
        <fullName evidence="1">Uncharacterized protein</fullName>
    </submittedName>
</protein>
<dbReference type="EMBL" id="BQNB010012260">
    <property type="protein sequence ID" value="GJT01300.1"/>
    <property type="molecule type" value="Genomic_DNA"/>
</dbReference>
<organism evidence="1 2">
    <name type="scientific">Tanacetum coccineum</name>
    <dbReference type="NCBI Taxonomy" id="301880"/>
    <lineage>
        <taxon>Eukaryota</taxon>
        <taxon>Viridiplantae</taxon>
        <taxon>Streptophyta</taxon>
        <taxon>Embryophyta</taxon>
        <taxon>Tracheophyta</taxon>
        <taxon>Spermatophyta</taxon>
        <taxon>Magnoliopsida</taxon>
        <taxon>eudicotyledons</taxon>
        <taxon>Gunneridae</taxon>
        <taxon>Pentapetalae</taxon>
        <taxon>asterids</taxon>
        <taxon>campanulids</taxon>
        <taxon>Asterales</taxon>
        <taxon>Asteraceae</taxon>
        <taxon>Asteroideae</taxon>
        <taxon>Anthemideae</taxon>
        <taxon>Anthemidinae</taxon>
        <taxon>Tanacetum</taxon>
    </lineage>
</organism>
<reference evidence="1" key="2">
    <citation type="submission" date="2022-01" db="EMBL/GenBank/DDBJ databases">
        <authorList>
            <person name="Yamashiro T."/>
            <person name="Shiraishi A."/>
            <person name="Satake H."/>
            <person name="Nakayama K."/>
        </authorList>
    </citation>
    <scope>NUCLEOTIDE SEQUENCE</scope>
</reference>
<comment type="caution">
    <text evidence="1">The sequence shown here is derived from an EMBL/GenBank/DDBJ whole genome shotgun (WGS) entry which is preliminary data.</text>
</comment>
<name>A0ABQ5AF49_9ASTR</name>
<keyword evidence="2" id="KW-1185">Reference proteome</keyword>
<gene>
    <name evidence="1" type="ORF">Tco_0822469</name>
</gene>
<dbReference type="Proteomes" id="UP001151760">
    <property type="component" value="Unassembled WGS sequence"/>
</dbReference>